<dbReference type="EC" id="5.4.99.61" evidence="6"/>
<sequence>MPYEYEKNGQAIYDESFATIRREANLARFEKDEEQVAVRMIHASGMIGLEEYVHFSPGMVATARAALEGGAPIFCDARMVSEGVTRPRLPADNEIICTLHAEGIYDMAAKMGNTRSAAALELWRDKLGGAIVAIGNAPTALFHLLNMLEDPSCPRPAAIIGCPVGFIGAQESKDALWEANPVPNCIVKGRLGGSAITVAAINAIASRKE</sequence>
<dbReference type="AlphaFoldDB" id="A0A4U7N6Q1"/>
<dbReference type="EMBL" id="SULI01000004">
    <property type="protein sequence ID" value="TKZ21559.1"/>
    <property type="molecule type" value="Genomic_DNA"/>
</dbReference>
<dbReference type="InterPro" id="IPR003722">
    <property type="entry name" value="Cbl_synth_CobH/CbiC"/>
</dbReference>
<gene>
    <name evidence="6" type="ORF">FAP39_05505</name>
</gene>
<evidence type="ECO:0000256" key="2">
    <source>
        <dbReference type="ARBA" id="ARBA00009774"/>
    </source>
</evidence>
<dbReference type="PANTHER" id="PTHR43588">
    <property type="entry name" value="COBALT-PRECORRIN-8 METHYLMUTASE"/>
    <property type="match status" value="1"/>
</dbReference>
<keyword evidence="4 6" id="KW-0413">Isomerase</keyword>
<organism evidence="6 7">
    <name type="scientific">Shimia litoralis</name>
    <dbReference type="NCBI Taxonomy" id="420403"/>
    <lineage>
        <taxon>Bacteria</taxon>
        <taxon>Pseudomonadati</taxon>
        <taxon>Pseudomonadota</taxon>
        <taxon>Alphaproteobacteria</taxon>
        <taxon>Rhodobacterales</taxon>
        <taxon>Roseobacteraceae</taxon>
    </lineage>
</organism>
<comment type="pathway">
    <text evidence="1">Cofactor biosynthesis; adenosylcobalamin biosynthesis.</text>
</comment>
<dbReference type="InterPro" id="IPR036588">
    <property type="entry name" value="CobH/CbiC_sf"/>
</dbReference>
<dbReference type="UniPathway" id="UPA00148"/>
<dbReference type="PANTHER" id="PTHR43588:SF1">
    <property type="entry name" value="COBALT-PRECORRIN-8 METHYLMUTASE"/>
    <property type="match status" value="1"/>
</dbReference>
<protein>
    <submittedName>
        <fullName evidence="6">Precorrin-8X methylmutase</fullName>
        <ecNumber evidence="6">5.4.99.61</ecNumber>
    </submittedName>
</protein>
<dbReference type="Gene3D" id="3.40.50.10230">
    <property type="entry name" value="Cobalamin biosynthesis CobH/CbiC, precorrin-8X methylmutase"/>
    <property type="match status" value="1"/>
</dbReference>
<comment type="caution">
    <text evidence="6">The sequence shown here is derived from an EMBL/GenBank/DDBJ whole genome shotgun (WGS) entry which is preliminary data.</text>
</comment>
<dbReference type="Proteomes" id="UP000306575">
    <property type="component" value="Unassembled WGS sequence"/>
</dbReference>
<keyword evidence="7" id="KW-1185">Reference proteome</keyword>
<evidence type="ECO:0000313" key="6">
    <source>
        <dbReference type="EMBL" id="TKZ21559.1"/>
    </source>
</evidence>
<dbReference type="RefSeq" id="WP_138015387.1">
    <property type="nucleotide sequence ID" value="NZ_SULI01000004.1"/>
</dbReference>
<feature type="domain" description="Cobalamin biosynthesis precorrin-8X methylmutase CobH/CbiC" evidence="5">
    <location>
        <begin position="12"/>
        <end position="206"/>
    </location>
</feature>
<evidence type="ECO:0000256" key="3">
    <source>
        <dbReference type="ARBA" id="ARBA00022573"/>
    </source>
</evidence>
<evidence type="ECO:0000313" key="7">
    <source>
        <dbReference type="Proteomes" id="UP000306575"/>
    </source>
</evidence>
<dbReference type="OrthoDB" id="9780708at2"/>
<dbReference type="Pfam" id="PF02570">
    <property type="entry name" value="CbiC"/>
    <property type="match status" value="1"/>
</dbReference>
<evidence type="ECO:0000256" key="1">
    <source>
        <dbReference type="ARBA" id="ARBA00004953"/>
    </source>
</evidence>
<dbReference type="FunFam" id="3.40.50.10230:FF:000001">
    <property type="entry name" value="Precorrin-8X methylmutase"/>
    <property type="match status" value="1"/>
</dbReference>
<name>A0A4U7N6Q1_9RHOB</name>
<dbReference type="SUPFAM" id="SSF63965">
    <property type="entry name" value="Precorrin-8X methylmutase CbiC/CobH"/>
    <property type="match status" value="1"/>
</dbReference>
<keyword evidence="3" id="KW-0169">Cobalamin biosynthesis</keyword>
<reference evidence="6 7" key="1">
    <citation type="submission" date="2019-04" db="EMBL/GenBank/DDBJ databases">
        <title>Genome sequence of Pelagicola litoralis CL-ES2.</title>
        <authorList>
            <person name="Cao J."/>
        </authorList>
    </citation>
    <scope>NUCLEOTIDE SEQUENCE [LARGE SCALE GENOMIC DNA]</scope>
    <source>
        <strain evidence="6 7">CL-ES2</strain>
    </source>
</reference>
<accession>A0A4U7N6Q1</accession>
<dbReference type="GO" id="GO:0016993">
    <property type="term" value="F:precorrin-8X methylmutase activity"/>
    <property type="evidence" value="ECO:0007669"/>
    <property type="project" value="UniProtKB-EC"/>
</dbReference>
<dbReference type="GO" id="GO:0009236">
    <property type="term" value="P:cobalamin biosynthetic process"/>
    <property type="evidence" value="ECO:0007669"/>
    <property type="project" value="UniProtKB-UniPathway"/>
</dbReference>
<dbReference type="NCBIfam" id="NF006136">
    <property type="entry name" value="PRK08285.1"/>
    <property type="match status" value="1"/>
</dbReference>
<proteinExistence type="inferred from homology"/>
<evidence type="ECO:0000256" key="4">
    <source>
        <dbReference type="ARBA" id="ARBA00023235"/>
    </source>
</evidence>
<evidence type="ECO:0000259" key="5">
    <source>
        <dbReference type="Pfam" id="PF02570"/>
    </source>
</evidence>
<comment type="similarity">
    <text evidence="2">Belongs to the CobH/CbiC family.</text>
</comment>